<gene>
    <name evidence="2" type="ORF">BTO22_13205</name>
</gene>
<dbReference type="InterPro" id="IPR000182">
    <property type="entry name" value="GNAT_dom"/>
</dbReference>
<dbReference type="Pfam" id="PF00583">
    <property type="entry name" value="Acetyltransf_1"/>
    <property type="match status" value="1"/>
</dbReference>
<organism evidence="2 3">
    <name type="scientific">Aliivibrio sifiae</name>
    <dbReference type="NCBI Taxonomy" id="566293"/>
    <lineage>
        <taxon>Bacteria</taxon>
        <taxon>Pseudomonadati</taxon>
        <taxon>Pseudomonadota</taxon>
        <taxon>Gammaproteobacteria</taxon>
        <taxon>Vibrionales</taxon>
        <taxon>Vibrionaceae</taxon>
        <taxon>Aliivibrio</taxon>
    </lineage>
</organism>
<name>A0A2S7X2P3_9GAMM</name>
<evidence type="ECO:0000313" key="2">
    <source>
        <dbReference type="EMBL" id="PQJ84481.1"/>
    </source>
</evidence>
<dbReference type="EMBL" id="MSCO01000002">
    <property type="protein sequence ID" value="PQJ84481.1"/>
    <property type="molecule type" value="Genomic_DNA"/>
</dbReference>
<evidence type="ECO:0000259" key="1">
    <source>
        <dbReference type="Pfam" id="PF00583"/>
    </source>
</evidence>
<feature type="domain" description="N-acetyltransferase" evidence="1">
    <location>
        <begin position="27"/>
        <end position="90"/>
    </location>
</feature>
<dbReference type="RefSeq" id="WP_105055930.1">
    <property type="nucleotide sequence ID" value="NZ_CAWNRT010000002.1"/>
</dbReference>
<dbReference type="OrthoDB" id="7064952at2"/>
<evidence type="ECO:0000313" key="3">
    <source>
        <dbReference type="Proteomes" id="UP000239263"/>
    </source>
</evidence>
<proteinExistence type="predicted"/>
<dbReference type="SUPFAM" id="SSF55729">
    <property type="entry name" value="Acyl-CoA N-acyltransferases (Nat)"/>
    <property type="match status" value="1"/>
</dbReference>
<protein>
    <recommendedName>
        <fullName evidence="1">N-acetyltransferase domain-containing protein</fullName>
    </recommendedName>
</protein>
<reference evidence="2 3" key="1">
    <citation type="submission" date="2016-12" db="EMBL/GenBank/DDBJ databases">
        <title>Diversity of luminous bacteria.</title>
        <authorList>
            <person name="Yoshizawa S."/>
            <person name="Kogure K."/>
        </authorList>
    </citation>
    <scope>NUCLEOTIDE SEQUENCE [LARGE SCALE GENOMIC DNA]</scope>
    <source>
        <strain evidence="2 3">ATCC 33715</strain>
    </source>
</reference>
<dbReference type="Proteomes" id="UP000239263">
    <property type="component" value="Unassembled WGS sequence"/>
</dbReference>
<dbReference type="GO" id="GO:0016747">
    <property type="term" value="F:acyltransferase activity, transferring groups other than amino-acyl groups"/>
    <property type="evidence" value="ECO:0007669"/>
    <property type="project" value="InterPro"/>
</dbReference>
<accession>A0A2S7X2P3</accession>
<comment type="caution">
    <text evidence="2">The sequence shown here is derived from an EMBL/GenBank/DDBJ whole genome shotgun (WGS) entry which is preliminary data.</text>
</comment>
<dbReference type="AlphaFoldDB" id="A0A2S7X2P3"/>
<dbReference type="Gene3D" id="3.40.630.30">
    <property type="match status" value="1"/>
</dbReference>
<dbReference type="CDD" id="cd04301">
    <property type="entry name" value="NAT_SF"/>
    <property type="match status" value="1"/>
</dbReference>
<dbReference type="InterPro" id="IPR016181">
    <property type="entry name" value="Acyl_CoA_acyltransferase"/>
</dbReference>
<sequence length="132" mass="14819">MKGFSVSKVSADIVEEHLNQTGEINIGHDGYERSFFAISNGVSTAYAVIYDLYDEDDFAELARFFVPLKYRNKGVGRKAAILLLNYLFEIKTNLLIDPVDETVDFWWAVAAEVGDSISFESIDGPKAIWSKI</sequence>